<dbReference type="AlphaFoldDB" id="A0A9D4NEE8"/>
<feature type="compositionally biased region" description="Acidic residues" evidence="1">
    <location>
        <begin position="56"/>
        <end position="95"/>
    </location>
</feature>
<evidence type="ECO:0000313" key="3">
    <source>
        <dbReference type="Proteomes" id="UP000828390"/>
    </source>
</evidence>
<name>A0A9D4NEE8_DREPO</name>
<dbReference type="Proteomes" id="UP000828390">
    <property type="component" value="Unassembled WGS sequence"/>
</dbReference>
<reference evidence="2" key="2">
    <citation type="submission" date="2020-11" db="EMBL/GenBank/DDBJ databases">
        <authorList>
            <person name="McCartney M.A."/>
            <person name="Auch B."/>
            <person name="Kono T."/>
            <person name="Mallez S."/>
            <person name="Becker A."/>
            <person name="Gohl D.M."/>
            <person name="Silverstein K.A.T."/>
            <person name="Koren S."/>
            <person name="Bechman K.B."/>
            <person name="Herman A."/>
            <person name="Abrahante J.E."/>
            <person name="Garbe J."/>
        </authorList>
    </citation>
    <scope>NUCLEOTIDE SEQUENCE</scope>
    <source>
        <strain evidence="2">Duluth1</strain>
        <tissue evidence="2">Whole animal</tissue>
    </source>
</reference>
<reference evidence="2" key="1">
    <citation type="journal article" date="2019" name="bioRxiv">
        <title>The Genome of the Zebra Mussel, Dreissena polymorpha: A Resource for Invasive Species Research.</title>
        <authorList>
            <person name="McCartney M.A."/>
            <person name="Auch B."/>
            <person name="Kono T."/>
            <person name="Mallez S."/>
            <person name="Zhang Y."/>
            <person name="Obille A."/>
            <person name="Becker A."/>
            <person name="Abrahante J.E."/>
            <person name="Garbe J."/>
            <person name="Badalamenti J.P."/>
            <person name="Herman A."/>
            <person name="Mangelson H."/>
            <person name="Liachko I."/>
            <person name="Sullivan S."/>
            <person name="Sone E.D."/>
            <person name="Koren S."/>
            <person name="Silverstein K.A.T."/>
            <person name="Beckman K.B."/>
            <person name="Gohl D.M."/>
        </authorList>
    </citation>
    <scope>NUCLEOTIDE SEQUENCE</scope>
    <source>
        <strain evidence="2">Duluth1</strain>
        <tissue evidence="2">Whole animal</tissue>
    </source>
</reference>
<keyword evidence="3" id="KW-1185">Reference proteome</keyword>
<gene>
    <name evidence="2" type="ORF">DPMN_019108</name>
</gene>
<proteinExistence type="predicted"/>
<evidence type="ECO:0000313" key="2">
    <source>
        <dbReference type="EMBL" id="KAH3894948.1"/>
    </source>
</evidence>
<sequence>MPTTFCQPQVRTTKNNEIYSPSGLSILQSDETVGLKPNTNPVLTNLSTAKSGQDDVNTDDDDDDEDEDEDDDDDDDNEDDDEEEDDDDDDDDDELDTHIKL</sequence>
<comment type="caution">
    <text evidence="2">The sequence shown here is derived from an EMBL/GenBank/DDBJ whole genome shotgun (WGS) entry which is preliminary data.</text>
</comment>
<organism evidence="2 3">
    <name type="scientific">Dreissena polymorpha</name>
    <name type="common">Zebra mussel</name>
    <name type="synonym">Mytilus polymorpha</name>
    <dbReference type="NCBI Taxonomy" id="45954"/>
    <lineage>
        <taxon>Eukaryota</taxon>
        <taxon>Metazoa</taxon>
        <taxon>Spiralia</taxon>
        <taxon>Lophotrochozoa</taxon>
        <taxon>Mollusca</taxon>
        <taxon>Bivalvia</taxon>
        <taxon>Autobranchia</taxon>
        <taxon>Heteroconchia</taxon>
        <taxon>Euheterodonta</taxon>
        <taxon>Imparidentia</taxon>
        <taxon>Neoheterodontei</taxon>
        <taxon>Myida</taxon>
        <taxon>Dreissenoidea</taxon>
        <taxon>Dreissenidae</taxon>
        <taxon>Dreissena</taxon>
    </lineage>
</organism>
<dbReference type="EMBL" id="JAIWYP010000001">
    <property type="protein sequence ID" value="KAH3894948.1"/>
    <property type="molecule type" value="Genomic_DNA"/>
</dbReference>
<protein>
    <submittedName>
        <fullName evidence="2">Uncharacterized protein</fullName>
    </submittedName>
</protein>
<evidence type="ECO:0000256" key="1">
    <source>
        <dbReference type="SAM" id="MobiDB-lite"/>
    </source>
</evidence>
<feature type="region of interest" description="Disordered" evidence="1">
    <location>
        <begin position="30"/>
        <end position="101"/>
    </location>
</feature>
<feature type="compositionally biased region" description="Polar residues" evidence="1">
    <location>
        <begin position="30"/>
        <end position="55"/>
    </location>
</feature>
<accession>A0A9D4NEE8</accession>